<feature type="coiled-coil region" evidence="5">
    <location>
        <begin position="225"/>
        <end position="294"/>
    </location>
</feature>
<accession>A0A498IGQ2</accession>
<comment type="caution">
    <text evidence="7">The sequence shown here is derived from an EMBL/GenBank/DDBJ whole genome shotgun (WGS) entry which is preliminary data.</text>
</comment>
<protein>
    <recommendedName>
        <fullName evidence="9">FRIGIDA-like protein</fullName>
    </recommendedName>
</protein>
<dbReference type="STRING" id="3750.A0A498IGQ2"/>
<keyword evidence="2" id="KW-0217">Developmental protein</keyword>
<dbReference type="EMBL" id="RDQH01000338">
    <property type="protein sequence ID" value="RXH82360.1"/>
    <property type="molecule type" value="Genomic_DNA"/>
</dbReference>
<dbReference type="InterPro" id="IPR012474">
    <property type="entry name" value="Frigida"/>
</dbReference>
<evidence type="ECO:0000313" key="8">
    <source>
        <dbReference type="Proteomes" id="UP000290289"/>
    </source>
</evidence>
<dbReference type="GO" id="GO:0030154">
    <property type="term" value="P:cell differentiation"/>
    <property type="evidence" value="ECO:0007669"/>
    <property type="project" value="UniProtKB-KW"/>
</dbReference>
<keyword evidence="4" id="KW-0287">Flowering</keyword>
<evidence type="ECO:0000256" key="6">
    <source>
        <dbReference type="SAM" id="MobiDB-lite"/>
    </source>
</evidence>
<gene>
    <name evidence="7" type="ORF">DVH24_036701</name>
</gene>
<feature type="region of interest" description="Disordered" evidence="6">
    <location>
        <begin position="992"/>
        <end position="1075"/>
    </location>
</feature>
<evidence type="ECO:0000256" key="4">
    <source>
        <dbReference type="ARBA" id="ARBA00023089"/>
    </source>
</evidence>
<evidence type="ECO:0000256" key="1">
    <source>
        <dbReference type="ARBA" id="ARBA00008956"/>
    </source>
</evidence>
<comment type="similarity">
    <text evidence="1">Belongs to the Frigida family.</text>
</comment>
<feature type="compositionally biased region" description="Basic and acidic residues" evidence="6">
    <location>
        <begin position="1120"/>
        <end position="1139"/>
    </location>
</feature>
<name>A0A498IGQ2_MALDO</name>
<dbReference type="Pfam" id="PF07899">
    <property type="entry name" value="Frigida"/>
    <property type="match status" value="2"/>
</dbReference>
<dbReference type="AlphaFoldDB" id="A0A498IGQ2"/>
<feature type="compositionally biased region" description="Basic and acidic residues" evidence="6">
    <location>
        <begin position="1032"/>
        <end position="1051"/>
    </location>
</feature>
<dbReference type="Proteomes" id="UP000290289">
    <property type="component" value="Chromosome 12"/>
</dbReference>
<evidence type="ECO:0000256" key="3">
    <source>
        <dbReference type="ARBA" id="ARBA00022782"/>
    </source>
</evidence>
<dbReference type="PANTHER" id="PTHR31791:SF70">
    <property type="entry name" value="FRIGIDA-LIKE PROTEIN"/>
    <property type="match status" value="1"/>
</dbReference>
<reference evidence="7 8" key="1">
    <citation type="submission" date="2018-10" db="EMBL/GenBank/DDBJ databases">
        <title>A high-quality apple genome assembly.</title>
        <authorList>
            <person name="Hu J."/>
        </authorList>
    </citation>
    <scope>NUCLEOTIDE SEQUENCE [LARGE SCALE GENOMIC DNA]</scope>
    <source>
        <strain evidence="8">cv. HFTH1</strain>
        <tissue evidence="7">Young leaf</tissue>
    </source>
</reference>
<sequence length="1271" mass="145735">MEKIEAELKEAETKQRSLSKAYECVHAQAAALIIFAVQWKDLEEHFESTRYSLESRFRELAHRETAVRVRDEELAEKEMKFYTEVESKADELGRIQILIDEKAEEVIQSKNHLQSLQSLILEHNDEVMVQEKRLMEVESFVGEKKRECDSIERRVKERMKKLNWVERMVEEKSKLAELKAETLRGFEAALEKCVEKTELKERELNEIIGSIEERKEEFSWIGEQILEAEKLIKVQEQQLDLKEEKFKEAQKAVEECDKELKLRAERIKEAERAVEECDKELKMKKEKLSAMEKSLVECSNAMESRETKIREMDSKKDKDFCLRERSLEEWSCKLEFKERELVLKERNVELKAGELRKSKEEGEKYLESLSQGLKEKENQLQGLDKELRLKQKELDLIKNSTQERAKDLELKERQLEDQAKECSLKQIEFNSIKKFTEERSQNLELKERQLEDQAKELELKQKEFDSMKKFSEERSQKLKLKERQLEDRAKELGLKHKEFDSLRKFSEEHTQNLKAKENTSILLSQVKIEQLEHIPANNAVVPSRASNQSSVNMDGRGLLLFINEHLKNYVLVGSEISAVLQVSPDPAKLVLDSMQGFYHSNSRADKSGCGFDLSITRVSCILLLETLKSISPKINPEVKEEAIKLAGDWKVKMTTGTENCLEVLGFLRFVSIYGITSFYGAIQSLCAIVAKEEHTTELSWALGITDKASAKTETPESLLAKNAGTFSSPNLQLSATTDASHLQGVLNEIFSRDRLLQNETWATFQMSSDPEKFVMDVMQTSFAKYCTVEDVGFRETVMSKCISLLDKLMRIKPHVGPHVNKDALKLAVHWKSKIGAGTQAFELLGFLQFIATYGLLSMFNKEILVFLGRISQQKQALEACQTLGLADKIPDFIRNLIEKKQLIEAVRLICPFKLIDKFHPVPLLKEFVENAKRLCIQNSKRSKSLDEKDKCINNQIADLRVVIQCIKGCNLEFEYPSKFIETRIAFLEKLKEDRRRPKTSPPSKVEQHNQKNSPVSKVEQQEQKKASASKVEGQEQKNSHAPRVEGQEQKKSAAPKGAGQEQKKSPSSRVEGQEHIESLASNVKQGAAKPLASIVEGREQTISVPSKVEPEHHRSGQKVEGQEQKKSHASRVEGQEQKKSAASKGAAQEQKKSPSSNVEQGAEKPPASTVEQEQHRRGQKRRPNTLPRQFQPQQQRQSKYHRTSESIGPGYRKPSLWHENHRHRGQFGRDANSYEIGANAGTGETRVFMFIFYLLELFKLSVLRGCVVLTS</sequence>
<keyword evidence="8" id="KW-1185">Reference proteome</keyword>
<evidence type="ECO:0000313" key="7">
    <source>
        <dbReference type="EMBL" id="RXH82360.1"/>
    </source>
</evidence>
<feature type="compositionally biased region" description="Low complexity" evidence="6">
    <location>
        <begin position="1187"/>
        <end position="1197"/>
    </location>
</feature>
<keyword evidence="5" id="KW-0175">Coiled coil</keyword>
<dbReference type="PANTHER" id="PTHR31791">
    <property type="entry name" value="FRIGIDA-LIKE PROTEIN 3-RELATED"/>
    <property type="match status" value="1"/>
</dbReference>
<evidence type="ECO:0000256" key="2">
    <source>
        <dbReference type="ARBA" id="ARBA00022473"/>
    </source>
</evidence>
<feature type="region of interest" description="Disordered" evidence="6">
    <location>
        <begin position="1098"/>
        <end position="1218"/>
    </location>
</feature>
<dbReference type="GO" id="GO:0009908">
    <property type="term" value="P:flower development"/>
    <property type="evidence" value="ECO:0007669"/>
    <property type="project" value="UniProtKB-KW"/>
</dbReference>
<organism evidence="7 8">
    <name type="scientific">Malus domestica</name>
    <name type="common">Apple</name>
    <name type="synonym">Pyrus malus</name>
    <dbReference type="NCBI Taxonomy" id="3750"/>
    <lineage>
        <taxon>Eukaryota</taxon>
        <taxon>Viridiplantae</taxon>
        <taxon>Streptophyta</taxon>
        <taxon>Embryophyta</taxon>
        <taxon>Tracheophyta</taxon>
        <taxon>Spermatophyta</taxon>
        <taxon>Magnoliopsida</taxon>
        <taxon>eudicotyledons</taxon>
        <taxon>Gunneridae</taxon>
        <taxon>Pentapetalae</taxon>
        <taxon>rosids</taxon>
        <taxon>fabids</taxon>
        <taxon>Rosales</taxon>
        <taxon>Rosaceae</taxon>
        <taxon>Amygdaloideae</taxon>
        <taxon>Maleae</taxon>
        <taxon>Malus</taxon>
    </lineage>
</organism>
<evidence type="ECO:0008006" key="9">
    <source>
        <dbReference type="Google" id="ProtNLM"/>
    </source>
</evidence>
<feature type="coiled-coil region" evidence="5">
    <location>
        <begin position="327"/>
        <end position="495"/>
    </location>
</feature>
<proteinExistence type="inferred from homology"/>
<keyword evidence="3" id="KW-0221">Differentiation</keyword>
<evidence type="ECO:0000256" key="5">
    <source>
        <dbReference type="SAM" id="Coils"/>
    </source>
</evidence>